<evidence type="ECO:0000313" key="3">
    <source>
        <dbReference type="Ensembl" id="ENSGALP00010000448.1"/>
    </source>
</evidence>
<dbReference type="GeneTree" id="ENSGT00940000162980"/>
<gene>
    <name evidence="3" type="primary">ITIH6</name>
</gene>
<dbReference type="AlphaFoldDB" id="A0A8V0X2W9"/>
<organism evidence="3 4">
    <name type="scientific">Gallus gallus</name>
    <name type="common">Chicken</name>
    <dbReference type="NCBI Taxonomy" id="9031"/>
    <lineage>
        <taxon>Eukaryota</taxon>
        <taxon>Metazoa</taxon>
        <taxon>Chordata</taxon>
        <taxon>Craniata</taxon>
        <taxon>Vertebrata</taxon>
        <taxon>Euteleostomi</taxon>
        <taxon>Archelosauria</taxon>
        <taxon>Archosauria</taxon>
        <taxon>Dinosauria</taxon>
        <taxon>Saurischia</taxon>
        <taxon>Theropoda</taxon>
        <taxon>Coelurosauria</taxon>
        <taxon>Aves</taxon>
        <taxon>Neognathae</taxon>
        <taxon>Galloanserae</taxon>
        <taxon>Galliformes</taxon>
        <taxon>Phasianidae</taxon>
        <taxon>Phasianinae</taxon>
        <taxon>Gallus</taxon>
    </lineage>
</organism>
<dbReference type="Proteomes" id="UP000000539">
    <property type="component" value="Unassembled WGS sequence"/>
</dbReference>
<reference evidence="3" key="1">
    <citation type="submission" date="2025-08" db="UniProtKB">
        <authorList>
            <consortium name="Ensembl"/>
        </authorList>
    </citation>
    <scope>IDENTIFICATION</scope>
    <source>
        <strain evidence="3">broiler</strain>
    </source>
</reference>
<evidence type="ECO:0000259" key="2">
    <source>
        <dbReference type="PROSITE" id="PS51468"/>
    </source>
</evidence>
<protein>
    <submittedName>
        <fullName evidence="3">Inter-alpha-trypsin inhibitor heavy chain family member 6</fullName>
    </submittedName>
</protein>
<proteinExistence type="predicted"/>
<dbReference type="Pfam" id="PF08487">
    <property type="entry name" value="VIT"/>
    <property type="match status" value="1"/>
</dbReference>
<dbReference type="SMART" id="SM00609">
    <property type="entry name" value="VIT"/>
    <property type="match status" value="1"/>
</dbReference>
<dbReference type="InterPro" id="IPR013694">
    <property type="entry name" value="VIT"/>
</dbReference>
<dbReference type="PROSITE" id="PS50234">
    <property type="entry name" value="VWFA"/>
    <property type="match status" value="1"/>
</dbReference>
<dbReference type="PROSITE" id="PS51468">
    <property type="entry name" value="VIT"/>
    <property type="match status" value="1"/>
</dbReference>
<dbReference type="Gene3D" id="3.40.50.410">
    <property type="entry name" value="von Willebrand factor, type A domain"/>
    <property type="match status" value="1"/>
</dbReference>
<feature type="domain" description="VIT" evidence="2">
    <location>
        <begin position="1"/>
        <end position="140"/>
    </location>
</feature>
<dbReference type="InterPro" id="IPR050934">
    <property type="entry name" value="ITIH"/>
</dbReference>
<dbReference type="InterPro" id="IPR036465">
    <property type="entry name" value="vWFA_dom_sf"/>
</dbReference>
<reference evidence="3" key="2">
    <citation type="submission" date="2025-09" db="UniProtKB">
        <authorList>
            <consortium name="Ensembl"/>
        </authorList>
    </citation>
    <scope>IDENTIFICATION</scope>
    <source>
        <strain evidence="3">broiler</strain>
    </source>
</reference>
<dbReference type="PANTHER" id="PTHR10338:SF155">
    <property type="entry name" value="INTER-ALPHA-TRYPSIN INHIBITOR HEAVY CHAIN H6"/>
    <property type="match status" value="1"/>
</dbReference>
<evidence type="ECO:0000313" key="4">
    <source>
        <dbReference type="Proteomes" id="UP000000539"/>
    </source>
</evidence>
<accession>A0A8V0X2W9</accession>
<dbReference type="Ensembl" id="ENSGALT00010000854.1">
    <property type="protein sequence ID" value="ENSGALP00010000448.1"/>
    <property type="gene ID" value="ENSGALG00010000422.1"/>
</dbReference>
<dbReference type="PANTHER" id="PTHR10338">
    <property type="entry name" value="INTER-ALPHA-TRYPSIN INHIBITOR HEAVY CHAIN FAMILY MEMBER"/>
    <property type="match status" value="1"/>
</dbReference>
<dbReference type="Pfam" id="PF13768">
    <property type="entry name" value="VWA_3"/>
    <property type="match status" value="1"/>
</dbReference>
<evidence type="ECO:0000259" key="1">
    <source>
        <dbReference type="PROSITE" id="PS50234"/>
    </source>
</evidence>
<name>A0A8V0X2W9_CHICK</name>
<dbReference type="InterPro" id="IPR002035">
    <property type="entry name" value="VWF_A"/>
</dbReference>
<keyword evidence="4" id="KW-1185">Reference proteome</keyword>
<sequence length="680" mass="72275">PPPPPPSLLCSLFSEPRSFGVRAAIVSRYASTCVCSAVHNPHAVARHAAFELDLPPAAFITNFTVIVGGKAHQAEVMEKEATSETQRFHVTASVAAGGDASFELCYEELLRRRLGTYRYTVHLHPQRVVPELRVELSITERAGIAELRVLPLPGGTAVLTKGTHCAHVAFTPTPQDRAALGGFVLEYDVARSPLFVLQLYDGYFVHFFAPTGLSPIPKDIVFVIDVSGSMSGTKMKQTKAAMRSILRDLRPRDRFNIVAFSEAACVWQEGGSIPASASSIRSATRYIDALQADGWTDINHALQVAAALLQHPAEEPRVALLLLLTDGEPTAGVTDGPRIVSNARRALSHSAALLFGLAFGADADFALLRRLAAASGGTARHIPEDADAAFRLTDVFQEIDSPLLQDVELTYPGTAAQLIAPKLFPGYFQGSELVVAGRLEPGTELLRIRASGRGDEGELHAHTEVVANVTELPPGCPRLPAELLGAFVCRLWAFVTIQELLRAQLGANSTAARRRLAAEATELSLRYHFVTPFTSLVVVTADDGGLSSPPSIATNGPTATPDVTGTPDGAVTAAVTVLGELGDHAVTGNAVPPTVQQRPPPQLQVPPVPWGGPSLPRGPGNAVLLQTDEAELLAPGVGSEEFVESLNPPVYVILTPTGGLCPSPPPPLPHRTLNSLFLRP</sequence>
<dbReference type="SMART" id="SM00327">
    <property type="entry name" value="VWA"/>
    <property type="match status" value="1"/>
</dbReference>
<dbReference type="SUPFAM" id="SSF53300">
    <property type="entry name" value="vWA-like"/>
    <property type="match status" value="1"/>
</dbReference>
<feature type="domain" description="VWFA" evidence="1">
    <location>
        <begin position="219"/>
        <end position="399"/>
    </location>
</feature>